<evidence type="ECO:0000313" key="1">
    <source>
        <dbReference type="EMBL" id="MBS2096930.1"/>
    </source>
</evidence>
<dbReference type="Proteomes" id="UP000708576">
    <property type="component" value="Unassembled WGS sequence"/>
</dbReference>
<keyword evidence="2" id="KW-1185">Reference proteome</keyword>
<proteinExistence type="predicted"/>
<accession>A0ABS5JQ04</accession>
<dbReference type="EMBL" id="JAGUCO010000001">
    <property type="protein sequence ID" value="MBS2096930.1"/>
    <property type="molecule type" value="Genomic_DNA"/>
</dbReference>
<evidence type="ECO:0000313" key="2">
    <source>
        <dbReference type="Proteomes" id="UP000708576"/>
    </source>
</evidence>
<organism evidence="1 2">
    <name type="scientific">Carboxylicivirga linearis</name>
    <dbReference type="NCBI Taxonomy" id="1628157"/>
    <lineage>
        <taxon>Bacteria</taxon>
        <taxon>Pseudomonadati</taxon>
        <taxon>Bacteroidota</taxon>
        <taxon>Bacteroidia</taxon>
        <taxon>Marinilabiliales</taxon>
        <taxon>Marinilabiliaceae</taxon>
        <taxon>Carboxylicivirga</taxon>
    </lineage>
</organism>
<gene>
    <name evidence="1" type="ORF">KEM10_01490</name>
</gene>
<protein>
    <submittedName>
        <fullName evidence="1">Uncharacterized protein</fullName>
    </submittedName>
</protein>
<sequence length="55" mass="6258">MTTKSYQMQYCSGGEPQYSKCKRYQSKVKFGVCPSDLLPNSLMTLDQIALKYGLK</sequence>
<dbReference type="RefSeq" id="WP_212212546.1">
    <property type="nucleotide sequence ID" value="NZ_JAGUCO010000001.1"/>
</dbReference>
<reference evidence="1 2" key="1">
    <citation type="journal article" date="2015" name="Int. J. Syst. Evol. Microbiol.">
        <title>Carboxylicivirga linearis sp. nov., isolated from a sea cucumber culture pond.</title>
        <authorList>
            <person name="Wang F.Q."/>
            <person name="Zhou Y.X."/>
            <person name="Lin X.Z."/>
            <person name="Chen G.J."/>
            <person name="Du Z.J."/>
        </authorList>
    </citation>
    <scope>NUCLEOTIDE SEQUENCE [LARGE SCALE GENOMIC DNA]</scope>
    <source>
        <strain evidence="1 2">FB218</strain>
    </source>
</reference>
<comment type="caution">
    <text evidence="1">The sequence shown here is derived from an EMBL/GenBank/DDBJ whole genome shotgun (WGS) entry which is preliminary data.</text>
</comment>
<name>A0ABS5JQ04_9BACT</name>